<dbReference type="AlphaFoldDB" id="A0A0V0TZB4"/>
<name>A0A0V0TZB4_9BILA</name>
<proteinExistence type="predicted"/>
<keyword evidence="2" id="KW-1185">Reference proteome</keyword>
<dbReference type="EMBL" id="JYDJ01000097">
    <property type="protein sequence ID" value="KRX44372.1"/>
    <property type="molecule type" value="Genomic_DNA"/>
</dbReference>
<organism evidence="1 2">
    <name type="scientific">Trichinella murrelli</name>
    <dbReference type="NCBI Taxonomy" id="144512"/>
    <lineage>
        <taxon>Eukaryota</taxon>
        <taxon>Metazoa</taxon>
        <taxon>Ecdysozoa</taxon>
        <taxon>Nematoda</taxon>
        <taxon>Enoplea</taxon>
        <taxon>Dorylaimia</taxon>
        <taxon>Trichinellida</taxon>
        <taxon>Trichinellidae</taxon>
        <taxon>Trichinella</taxon>
    </lineage>
</organism>
<gene>
    <name evidence="1" type="ORF">T05_682</name>
</gene>
<dbReference type="Proteomes" id="UP000055048">
    <property type="component" value="Unassembled WGS sequence"/>
</dbReference>
<reference evidence="1 2" key="1">
    <citation type="submission" date="2015-01" db="EMBL/GenBank/DDBJ databases">
        <title>Evolution of Trichinella species and genotypes.</title>
        <authorList>
            <person name="Korhonen P.K."/>
            <person name="Edoardo P."/>
            <person name="Giuseppe L.R."/>
            <person name="Gasser R.B."/>
        </authorList>
    </citation>
    <scope>NUCLEOTIDE SEQUENCE [LARGE SCALE GENOMIC DNA]</scope>
    <source>
        <strain evidence="1">ISS417</strain>
    </source>
</reference>
<dbReference type="OrthoDB" id="10341434at2759"/>
<accession>A0A0V0TZB4</accession>
<evidence type="ECO:0000313" key="2">
    <source>
        <dbReference type="Proteomes" id="UP000055048"/>
    </source>
</evidence>
<protein>
    <submittedName>
        <fullName evidence="1">Uncharacterized protein</fullName>
    </submittedName>
</protein>
<evidence type="ECO:0000313" key="1">
    <source>
        <dbReference type="EMBL" id="KRX44372.1"/>
    </source>
</evidence>
<sequence>MYSNHQNEIDEFFYPKLHSKLKMLQTCFPNVMNIDLNTKMAFMKIIILQNLSYGAVAYADKWNHYVRHIINFNNTSCDFSYTQKHFIIPALFVKGKLDHQLKKT</sequence>
<comment type="caution">
    <text evidence="1">The sequence shown here is derived from an EMBL/GenBank/DDBJ whole genome shotgun (WGS) entry which is preliminary data.</text>
</comment>